<dbReference type="Proteomes" id="UP000013827">
    <property type="component" value="Unassembled WGS sequence"/>
</dbReference>
<evidence type="ECO:0000256" key="3">
    <source>
        <dbReference type="PROSITE-ProRule" id="PRU00023"/>
    </source>
</evidence>
<feature type="compositionally biased region" description="Basic and acidic residues" evidence="4">
    <location>
        <begin position="519"/>
        <end position="530"/>
    </location>
</feature>
<feature type="compositionally biased region" description="Gly residues" evidence="4">
    <location>
        <begin position="539"/>
        <end position="552"/>
    </location>
</feature>
<dbReference type="SMART" id="SM00248">
    <property type="entry name" value="ANK"/>
    <property type="match status" value="2"/>
</dbReference>
<dbReference type="RefSeq" id="XP_005770454.1">
    <property type="nucleotide sequence ID" value="XM_005770397.1"/>
</dbReference>
<feature type="region of interest" description="Disordered" evidence="4">
    <location>
        <begin position="624"/>
        <end position="648"/>
    </location>
</feature>
<evidence type="ECO:0000313" key="6">
    <source>
        <dbReference type="Proteomes" id="UP000013827"/>
    </source>
</evidence>
<keyword evidence="6" id="KW-1185">Reference proteome</keyword>
<feature type="region of interest" description="Disordered" evidence="4">
    <location>
        <begin position="17"/>
        <end position="40"/>
    </location>
</feature>
<dbReference type="GeneID" id="19046026"/>
<dbReference type="PROSITE" id="PS50088">
    <property type="entry name" value="ANK_REPEAT"/>
    <property type="match status" value="1"/>
</dbReference>
<dbReference type="STRING" id="2903.R1DU77"/>
<organism evidence="5 6">
    <name type="scientific">Emiliania huxleyi (strain CCMP1516)</name>
    <dbReference type="NCBI Taxonomy" id="280463"/>
    <lineage>
        <taxon>Eukaryota</taxon>
        <taxon>Haptista</taxon>
        <taxon>Haptophyta</taxon>
        <taxon>Prymnesiophyceae</taxon>
        <taxon>Isochrysidales</taxon>
        <taxon>Noelaerhabdaceae</taxon>
        <taxon>Emiliania</taxon>
    </lineage>
</organism>
<dbReference type="InterPro" id="IPR002110">
    <property type="entry name" value="Ankyrin_rpt"/>
</dbReference>
<keyword evidence="1" id="KW-0677">Repeat</keyword>
<dbReference type="PANTHER" id="PTHR24173">
    <property type="entry name" value="ANKYRIN REPEAT CONTAINING"/>
    <property type="match status" value="1"/>
</dbReference>
<dbReference type="InterPro" id="IPR036770">
    <property type="entry name" value="Ankyrin_rpt-contain_sf"/>
</dbReference>
<dbReference type="PaxDb" id="2903-EOD18025"/>
<feature type="compositionally biased region" description="Basic and acidic residues" evidence="4">
    <location>
        <begin position="487"/>
        <end position="501"/>
    </location>
</feature>
<keyword evidence="2 3" id="KW-0040">ANK repeat</keyword>
<evidence type="ECO:0000256" key="1">
    <source>
        <dbReference type="ARBA" id="ARBA00022737"/>
    </source>
</evidence>
<proteinExistence type="predicted"/>
<dbReference type="Gene3D" id="1.25.40.20">
    <property type="entry name" value="Ankyrin repeat-containing domain"/>
    <property type="match status" value="1"/>
</dbReference>
<sequence>MLKRLGAAFTNLFRVPPAKDVAPSGAPEASTDTLSAASHSAAPVAAPTSVVPSAGASAASTHGLDAVASVPGAAPAATTTLDAPAAATPTAPAGPSAQPTAAPAAPAAGGSVADMLISALVAEFERQGFSSREQVASMTRAQVENVVLQFVSGEPDTLLPTREGDLKTALLPDVAEAGDERQCRALLAAGARPDARRRTGETALALAAKNGHVACVGALLGAHADPHASMPDGRTALHAACAASFEETALALVDAGASLSARSASGNTPLQLLSTSAYAALPVDLLGGAPTGSDAPWAKRPMPSRGGLDIEVALASAREAMAVRLARYATGALQASPLEIGRDPSFPRRLYEWRRWSPSVHGFFPRAFREVVWLLLLHARRGTGAGGLALLPPDLLLDVLRKLTRDDVEVAADERRAFENAVPKATSPMIDCRPVMLRGWPHVVAAADTLARGGGGGYLTPLSLSGPEPAAADPPSPRYQKQKKAAAARERRERAKIEKQSAKMAAAAAEAVAAAGSKRPAETAPDKDPAGGRAKRGPAAGGGGGGRSGGGACDSDGSRLNAALQAEVIALKAQLAAKTEAAAAASLAHAAKTAELARAREALLPKSGPLEPVSIEQRNEAFRVRSDGQARGDAATVRASQRAVSKTADSLPADPYQAGVVLDAVVKRYPEAAASVGLRTQSDVSLAEELLGRVRKSLAGIFATDGKRSRGSLSNDEHQAVDTLLVFLAQEEEGEALQRGRHAKKAKADGGEVPVAKVSRVREIAELLGMSPSTTHRRLVAALERRRKLDDPELRAYWLATRTLLGHRHSDEVKRMVLEFYVAHPSIKRSPIKSDVLKFKDDQGEDIFVPKLLSEVSLTDVYLDFKKANPTVIIGEAAFRKLRPRELRRMTKRHLDMYCIEFRLQHQALNRARASLAKRHGAGYTAAYDHAAPKDAVAASLCQPCDATGSASLTCILGRCKHCGVSKMKTSPREEDTSATAYRVTHQVYETREVETSYVDETTGDRKKTSKLMLVEKTVPIGEFMQQYREKLQYFCFHNQMAKWTWMVRKDRAAIRKGDLSLIMDYSEKLNRLRRTQIQTEHWVNTAITIEVAVAEGFKATIPADDPVLAGLASMSPEERGKELDSLGVLEKQIYYHCSDYKAQEAKVTTHNMRVMLDELLQANVLLDGGTVWLKTDGCAKQYKCSKAMYLLCVLVADLRAKGKRVTIDQMLEVTGHGKDEADGHGGVFKNWLTGEMMRSDFMEGDESVVASSDAREGEAVSFADACAKRAREGFGDLKPAGMNSKRREKSNTAARHVRTYEEHDIRDAPAIKEMTAALAADAEEGEDSRIKATLGHNNFRADPDLQKDGKYVIAARRLGCLCDGCRRALARPIATRYQPHDDCVHAAAFGRDNDWKLCELVSKDGASEELIEEDAQLQLEARTDGVVSGLVAGDNIAFATADEVYYARALGPAYRLDADVELEELEGGDGKAIQLEKGSLVIDAWYYNKVPGVSNWMTPFEEGAAGGRVRIPSHLILHAGFAMPLAVVPAQRAAGKKKKKAWGLPEAKAEAVAKGAVVVSAEVRAACVEELSRRDE</sequence>
<feature type="repeat" description="ANK" evidence="3">
    <location>
        <begin position="232"/>
        <end position="264"/>
    </location>
</feature>
<evidence type="ECO:0000256" key="4">
    <source>
        <dbReference type="SAM" id="MobiDB-lite"/>
    </source>
</evidence>
<reference evidence="6" key="1">
    <citation type="journal article" date="2013" name="Nature">
        <title>Pan genome of the phytoplankton Emiliania underpins its global distribution.</title>
        <authorList>
            <person name="Read B.A."/>
            <person name="Kegel J."/>
            <person name="Klute M.J."/>
            <person name="Kuo A."/>
            <person name="Lefebvre S.C."/>
            <person name="Maumus F."/>
            <person name="Mayer C."/>
            <person name="Miller J."/>
            <person name="Monier A."/>
            <person name="Salamov A."/>
            <person name="Young J."/>
            <person name="Aguilar M."/>
            <person name="Claverie J.M."/>
            <person name="Frickenhaus S."/>
            <person name="Gonzalez K."/>
            <person name="Herman E.K."/>
            <person name="Lin Y.C."/>
            <person name="Napier J."/>
            <person name="Ogata H."/>
            <person name="Sarno A.F."/>
            <person name="Shmutz J."/>
            <person name="Schroeder D."/>
            <person name="de Vargas C."/>
            <person name="Verret F."/>
            <person name="von Dassow P."/>
            <person name="Valentin K."/>
            <person name="Van de Peer Y."/>
            <person name="Wheeler G."/>
            <person name="Dacks J.B."/>
            <person name="Delwiche C.F."/>
            <person name="Dyhrman S.T."/>
            <person name="Glockner G."/>
            <person name="John U."/>
            <person name="Richards T."/>
            <person name="Worden A.Z."/>
            <person name="Zhang X."/>
            <person name="Grigoriev I.V."/>
            <person name="Allen A.E."/>
            <person name="Bidle K."/>
            <person name="Borodovsky M."/>
            <person name="Bowler C."/>
            <person name="Brownlee C."/>
            <person name="Cock J.M."/>
            <person name="Elias M."/>
            <person name="Gladyshev V.N."/>
            <person name="Groth M."/>
            <person name="Guda C."/>
            <person name="Hadaegh A."/>
            <person name="Iglesias-Rodriguez M.D."/>
            <person name="Jenkins J."/>
            <person name="Jones B.M."/>
            <person name="Lawson T."/>
            <person name="Leese F."/>
            <person name="Lindquist E."/>
            <person name="Lobanov A."/>
            <person name="Lomsadze A."/>
            <person name="Malik S.B."/>
            <person name="Marsh M.E."/>
            <person name="Mackinder L."/>
            <person name="Mock T."/>
            <person name="Mueller-Roeber B."/>
            <person name="Pagarete A."/>
            <person name="Parker M."/>
            <person name="Probert I."/>
            <person name="Quesneville H."/>
            <person name="Raines C."/>
            <person name="Rensing S.A."/>
            <person name="Riano-Pachon D.M."/>
            <person name="Richier S."/>
            <person name="Rokitta S."/>
            <person name="Shiraiwa Y."/>
            <person name="Soanes D.M."/>
            <person name="van der Giezen M."/>
            <person name="Wahlund T.M."/>
            <person name="Williams B."/>
            <person name="Wilson W."/>
            <person name="Wolfe G."/>
            <person name="Wurch L.L."/>
        </authorList>
    </citation>
    <scope>NUCLEOTIDE SEQUENCE</scope>
</reference>
<dbReference type="PANTHER" id="PTHR24173:SF74">
    <property type="entry name" value="ANKYRIN REPEAT DOMAIN-CONTAINING PROTEIN 16"/>
    <property type="match status" value="1"/>
</dbReference>
<feature type="region of interest" description="Disordered" evidence="4">
    <location>
        <begin position="85"/>
        <end position="107"/>
    </location>
</feature>
<protein>
    <submittedName>
        <fullName evidence="5">Uncharacterized protein</fullName>
    </submittedName>
</protein>
<dbReference type="SUPFAM" id="SSF48403">
    <property type="entry name" value="Ankyrin repeat"/>
    <property type="match status" value="1"/>
</dbReference>
<accession>A0A0D3J3E0</accession>
<feature type="region of interest" description="Disordered" evidence="4">
    <location>
        <begin position="461"/>
        <end position="553"/>
    </location>
</feature>
<name>A0A0D3J3E0_EMIH1</name>
<dbReference type="eggNOG" id="KOG0504">
    <property type="taxonomic scope" value="Eukaryota"/>
</dbReference>
<dbReference type="KEGG" id="ehx:EMIHUDRAFT_461296"/>
<dbReference type="EnsemblProtists" id="EOD18025">
    <property type="protein sequence ID" value="EOD18025"/>
    <property type="gene ID" value="EMIHUDRAFT_461296"/>
</dbReference>
<dbReference type="HOGENOM" id="CLU_003689_0_0_1"/>
<dbReference type="Pfam" id="PF12796">
    <property type="entry name" value="Ank_2"/>
    <property type="match status" value="1"/>
</dbReference>
<feature type="compositionally biased region" description="Polar residues" evidence="4">
    <location>
        <begin position="638"/>
        <end position="648"/>
    </location>
</feature>
<evidence type="ECO:0000256" key="2">
    <source>
        <dbReference type="ARBA" id="ARBA00023043"/>
    </source>
</evidence>
<feature type="compositionally biased region" description="Low complexity" evidence="4">
    <location>
        <begin position="502"/>
        <end position="515"/>
    </location>
</feature>
<reference evidence="5" key="2">
    <citation type="submission" date="2024-10" db="UniProtKB">
        <authorList>
            <consortium name="EnsemblProtists"/>
        </authorList>
    </citation>
    <scope>IDENTIFICATION</scope>
</reference>
<evidence type="ECO:0000313" key="5">
    <source>
        <dbReference type="EnsemblProtists" id="EOD18025"/>
    </source>
</evidence>
<dbReference type="PROSITE" id="PS50297">
    <property type="entry name" value="ANK_REP_REGION"/>
    <property type="match status" value="1"/>
</dbReference>